<feature type="transmembrane region" description="Helical" evidence="10">
    <location>
        <begin position="198"/>
        <end position="221"/>
    </location>
</feature>
<feature type="transmembrane region" description="Helical" evidence="10">
    <location>
        <begin position="374"/>
        <end position="392"/>
    </location>
</feature>
<dbReference type="RefSeq" id="WP_072792165.1">
    <property type="nucleotide sequence ID" value="NZ_FQUL01000041.1"/>
</dbReference>
<evidence type="ECO:0000256" key="5">
    <source>
        <dbReference type="ARBA" id="ARBA00022475"/>
    </source>
</evidence>
<dbReference type="PANTHER" id="PTHR43302:SF5">
    <property type="entry name" value="TRANSPORTER ARSB-RELATED"/>
    <property type="match status" value="1"/>
</dbReference>
<evidence type="ECO:0000256" key="7">
    <source>
        <dbReference type="ARBA" id="ARBA00022849"/>
    </source>
</evidence>
<feature type="transmembrane region" description="Helical" evidence="10">
    <location>
        <begin position="84"/>
        <end position="109"/>
    </location>
</feature>
<dbReference type="InterPro" id="IPR000802">
    <property type="entry name" value="Arsenical_pump_ArsB"/>
</dbReference>
<feature type="transmembrane region" description="Helical" evidence="10">
    <location>
        <begin position="258"/>
        <end position="280"/>
    </location>
</feature>
<evidence type="ECO:0000256" key="1">
    <source>
        <dbReference type="ARBA" id="ARBA00004651"/>
    </source>
</evidence>
<evidence type="ECO:0000256" key="9">
    <source>
        <dbReference type="ARBA" id="ARBA00023136"/>
    </source>
</evidence>
<dbReference type="GO" id="GO:0015105">
    <property type="term" value="F:arsenite transmembrane transporter activity"/>
    <property type="evidence" value="ECO:0007669"/>
    <property type="project" value="InterPro"/>
</dbReference>
<comment type="subcellular location">
    <subcellularLocation>
        <location evidence="1">Cell membrane</location>
        <topology evidence="1">Multi-pass membrane protein</topology>
    </subcellularLocation>
</comment>
<evidence type="ECO:0000256" key="2">
    <source>
        <dbReference type="ARBA" id="ARBA00006433"/>
    </source>
</evidence>
<gene>
    <name evidence="12" type="ORF">SAMN02745225_02068</name>
</gene>
<feature type="domain" description="Citrate transporter-like" evidence="11">
    <location>
        <begin position="9"/>
        <end position="320"/>
    </location>
</feature>
<evidence type="ECO:0000256" key="4">
    <source>
        <dbReference type="ARBA" id="ARBA00022448"/>
    </source>
</evidence>
<evidence type="ECO:0000256" key="3">
    <source>
        <dbReference type="ARBA" id="ARBA00009843"/>
    </source>
</evidence>
<evidence type="ECO:0000313" key="12">
    <source>
        <dbReference type="EMBL" id="SHE94467.1"/>
    </source>
</evidence>
<feature type="transmembrane region" description="Helical" evidence="10">
    <location>
        <begin position="328"/>
        <end position="354"/>
    </location>
</feature>
<keyword evidence="4" id="KW-0813">Transport</keyword>
<evidence type="ECO:0000256" key="6">
    <source>
        <dbReference type="ARBA" id="ARBA00022692"/>
    </source>
</evidence>
<evidence type="ECO:0000256" key="8">
    <source>
        <dbReference type="ARBA" id="ARBA00022989"/>
    </source>
</evidence>
<keyword evidence="6 10" id="KW-0812">Transmembrane</keyword>
<feature type="transmembrane region" description="Helical" evidence="10">
    <location>
        <begin position="227"/>
        <end position="246"/>
    </location>
</feature>
<keyword evidence="13" id="KW-1185">Reference proteome</keyword>
<dbReference type="AlphaFoldDB" id="A0A1M4XLI7"/>
<sequence length="394" mass="41658">MLSVVSAVMAGRSRLFVAGSLLSVLVSLGVGGVTQPAVRGAVYALLDSLAFLIVAVPFSALLARIGFFEQCARVIPKKNPHRYLWTLAAAVTAVFNLDASIVLLTPIYLTYARKHNLDPKALAYQPLLLSLLASSLLPVSNLTNLYVVSLYHLSTFAFLRLLSLPSLALVLLGYLLWKRRFLRGLKTPKTSFANEDGEVFDLEGIGVGLSATVLVLIGFIFGPSYGLMPFEVVGVADVLLIAYLGLRCKEIAFHRSWIPLTTALGVGASALAAVSLAGRVSVSLGGSTAEKVAALAISGGVVANVLNNIPAVAAMVKVLHPSGGYELAGLLLGVNAAPGLTVFGTLASILWLSILRSYDLDVSAYEFFRVGLEVVVPSFFVALVVLMTISALRV</sequence>
<keyword evidence="5" id="KW-1003">Cell membrane</keyword>
<protein>
    <submittedName>
        <fullName evidence="12">Arsenical pump membrane protein</fullName>
    </submittedName>
</protein>
<feature type="transmembrane region" description="Helical" evidence="10">
    <location>
        <begin position="41"/>
        <end position="63"/>
    </location>
</feature>
<accession>A0A1M4XLI7</accession>
<evidence type="ECO:0000256" key="10">
    <source>
        <dbReference type="SAM" id="Phobius"/>
    </source>
</evidence>
<feature type="transmembrane region" description="Helical" evidence="10">
    <location>
        <begin position="292"/>
        <end position="316"/>
    </location>
</feature>
<dbReference type="GO" id="GO:0005886">
    <property type="term" value="C:plasma membrane"/>
    <property type="evidence" value="ECO:0007669"/>
    <property type="project" value="UniProtKB-SubCell"/>
</dbReference>
<dbReference type="EMBL" id="FQUL01000041">
    <property type="protein sequence ID" value="SHE94467.1"/>
    <property type="molecule type" value="Genomic_DNA"/>
</dbReference>
<keyword evidence="8 10" id="KW-1133">Transmembrane helix</keyword>
<organism evidence="12 13">
    <name type="scientific">Ferrithrix thermotolerans DSM 19514</name>
    <dbReference type="NCBI Taxonomy" id="1121881"/>
    <lineage>
        <taxon>Bacteria</taxon>
        <taxon>Bacillati</taxon>
        <taxon>Actinomycetota</taxon>
        <taxon>Acidimicrobiia</taxon>
        <taxon>Acidimicrobiales</taxon>
        <taxon>Acidimicrobiaceae</taxon>
        <taxon>Ferrithrix</taxon>
    </lineage>
</organism>
<evidence type="ECO:0000313" key="13">
    <source>
        <dbReference type="Proteomes" id="UP000184295"/>
    </source>
</evidence>
<dbReference type="PANTHER" id="PTHR43302">
    <property type="entry name" value="TRANSPORTER ARSB-RELATED"/>
    <property type="match status" value="1"/>
</dbReference>
<dbReference type="STRING" id="1121881.SAMN02745225_02068"/>
<keyword evidence="7" id="KW-0059">Arsenical resistance</keyword>
<reference evidence="13" key="1">
    <citation type="submission" date="2016-11" db="EMBL/GenBank/DDBJ databases">
        <authorList>
            <person name="Varghese N."/>
            <person name="Submissions S."/>
        </authorList>
    </citation>
    <scope>NUCLEOTIDE SEQUENCE [LARGE SCALE GENOMIC DNA]</scope>
    <source>
        <strain evidence="13">DSM 19514</strain>
    </source>
</reference>
<dbReference type="GO" id="GO:0046685">
    <property type="term" value="P:response to arsenic-containing substance"/>
    <property type="evidence" value="ECO:0007669"/>
    <property type="project" value="UniProtKB-KW"/>
</dbReference>
<dbReference type="Proteomes" id="UP000184295">
    <property type="component" value="Unassembled WGS sequence"/>
</dbReference>
<proteinExistence type="inferred from homology"/>
<evidence type="ECO:0000259" key="11">
    <source>
        <dbReference type="Pfam" id="PF03600"/>
    </source>
</evidence>
<dbReference type="InterPro" id="IPR004680">
    <property type="entry name" value="Cit_transptr-like_dom"/>
</dbReference>
<name>A0A1M4XLI7_9ACTN</name>
<comment type="similarity">
    <text evidence="3">Belongs to the CitM (TC 2.A.11) transporter family.</text>
</comment>
<comment type="similarity">
    <text evidence="2">Belongs to the ArsB family.</text>
</comment>
<dbReference type="PRINTS" id="PR00758">
    <property type="entry name" value="ARSENICPUMP"/>
</dbReference>
<keyword evidence="9 10" id="KW-0472">Membrane</keyword>
<dbReference type="OrthoDB" id="9774335at2"/>
<dbReference type="Pfam" id="PF03600">
    <property type="entry name" value="CitMHS"/>
    <property type="match status" value="1"/>
</dbReference>
<feature type="transmembrane region" description="Helical" evidence="10">
    <location>
        <begin position="157"/>
        <end position="177"/>
    </location>
</feature>